<dbReference type="InterPro" id="IPR015141">
    <property type="entry name" value="PLipase_A2_prok/fun"/>
</dbReference>
<dbReference type="Proteomes" id="UP001519460">
    <property type="component" value="Unassembled WGS sequence"/>
</dbReference>
<protein>
    <recommendedName>
        <fullName evidence="4">Conodipine</fullName>
    </recommendedName>
</protein>
<accession>A0ABD0LMD0</accession>
<evidence type="ECO:0000313" key="3">
    <source>
        <dbReference type="Proteomes" id="UP001519460"/>
    </source>
</evidence>
<dbReference type="InterPro" id="IPR036444">
    <property type="entry name" value="PLipase_A2_dom_sf"/>
</dbReference>
<dbReference type="Pfam" id="PF09056">
    <property type="entry name" value="Phospholip_A2_3"/>
    <property type="match status" value="1"/>
</dbReference>
<evidence type="ECO:0000256" key="1">
    <source>
        <dbReference type="SAM" id="SignalP"/>
    </source>
</evidence>
<feature type="non-terminal residue" evidence="2">
    <location>
        <position position="1"/>
    </location>
</feature>
<evidence type="ECO:0008006" key="4">
    <source>
        <dbReference type="Google" id="ProtNLM"/>
    </source>
</evidence>
<feature type="signal peptide" evidence="1">
    <location>
        <begin position="1"/>
        <end position="20"/>
    </location>
</feature>
<dbReference type="AlphaFoldDB" id="A0ABD0LMD0"/>
<dbReference type="SUPFAM" id="SSF48619">
    <property type="entry name" value="Phospholipase A2, PLA2"/>
    <property type="match status" value="1"/>
</dbReference>
<organism evidence="2 3">
    <name type="scientific">Batillaria attramentaria</name>
    <dbReference type="NCBI Taxonomy" id="370345"/>
    <lineage>
        <taxon>Eukaryota</taxon>
        <taxon>Metazoa</taxon>
        <taxon>Spiralia</taxon>
        <taxon>Lophotrochozoa</taxon>
        <taxon>Mollusca</taxon>
        <taxon>Gastropoda</taxon>
        <taxon>Caenogastropoda</taxon>
        <taxon>Sorbeoconcha</taxon>
        <taxon>Cerithioidea</taxon>
        <taxon>Batillariidae</taxon>
        <taxon>Batillaria</taxon>
    </lineage>
</organism>
<sequence>GMRIVIFVAVAALLRSSARSSRHHRNVDMGPRPCNRYMSDGCSHLDGGILTPACDRHDICYNCGAHYGVSRHECDQAFYSDMTRQCSRLPTFSPRRWTCNRRRSVFFTAVRWFGGSSYKDPSTNHHCLESWVPSCLPPWQSP</sequence>
<feature type="chain" id="PRO_5044823620" description="Conodipine" evidence="1">
    <location>
        <begin position="21"/>
        <end position="142"/>
    </location>
</feature>
<proteinExistence type="predicted"/>
<evidence type="ECO:0000313" key="2">
    <source>
        <dbReference type="EMBL" id="KAK7500749.1"/>
    </source>
</evidence>
<keyword evidence="3" id="KW-1185">Reference proteome</keyword>
<name>A0ABD0LMD0_9CAEN</name>
<keyword evidence="1" id="KW-0732">Signal</keyword>
<reference evidence="2 3" key="1">
    <citation type="journal article" date="2023" name="Sci. Data">
        <title>Genome assembly of the Korean intertidal mud-creeper Batillaria attramentaria.</title>
        <authorList>
            <person name="Patra A.K."/>
            <person name="Ho P.T."/>
            <person name="Jun S."/>
            <person name="Lee S.J."/>
            <person name="Kim Y."/>
            <person name="Won Y.J."/>
        </authorList>
    </citation>
    <scope>NUCLEOTIDE SEQUENCE [LARGE SCALE GENOMIC DNA]</scope>
    <source>
        <strain evidence="2">Wonlab-2016</strain>
    </source>
</reference>
<dbReference type="Gene3D" id="1.20.90.10">
    <property type="entry name" value="Phospholipase A2 domain"/>
    <property type="match status" value="1"/>
</dbReference>
<comment type="caution">
    <text evidence="2">The sequence shown here is derived from an EMBL/GenBank/DDBJ whole genome shotgun (WGS) entry which is preliminary data.</text>
</comment>
<gene>
    <name evidence="2" type="ORF">BaRGS_00007993</name>
</gene>
<dbReference type="EMBL" id="JACVVK020000035">
    <property type="protein sequence ID" value="KAK7500749.1"/>
    <property type="molecule type" value="Genomic_DNA"/>
</dbReference>